<dbReference type="EMBL" id="GECZ01014520">
    <property type="protein sequence ID" value="JAS55249.1"/>
    <property type="molecule type" value="Transcribed_RNA"/>
</dbReference>
<proteinExistence type="predicted"/>
<feature type="region of interest" description="Disordered" evidence="1">
    <location>
        <begin position="1"/>
        <end position="44"/>
    </location>
</feature>
<gene>
    <name evidence="2" type="ORF">g.45871</name>
</gene>
<accession>A0A1B6FYJ0</accession>
<evidence type="ECO:0000313" key="2">
    <source>
        <dbReference type="EMBL" id="JAS55249.1"/>
    </source>
</evidence>
<evidence type="ECO:0000256" key="1">
    <source>
        <dbReference type="SAM" id="MobiDB-lite"/>
    </source>
</evidence>
<organism evidence="2">
    <name type="scientific">Cuerna arida</name>
    <dbReference type="NCBI Taxonomy" id="1464854"/>
    <lineage>
        <taxon>Eukaryota</taxon>
        <taxon>Metazoa</taxon>
        <taxon>Ecdysozoa</taxon>
        <taxon>Arthropoda</taxon>
        <taxon>Hexapoda</taxon>
        <taxon>Insecta</taxon>
        <taxon>Pterygota</taxon>
        <taxon>Neoptera</taxon>
        <taxon>Paraneoptera</taxon>
        <taxon>Hemiptera</taxon>
        <taxon>Auchenorrhyncha</taxon>
        <taxon>Membracoidea</taxon>
        <taxon>Cicadellidae</taxon>
        <taxon>Cicadellinae</taxon>
        <taxon>Proconiini</taxon>
        <taxon>Cuerna</taxon>
    </lineage>
</organism>
<dbReference type="AlphaFoldDB" id="A0A1B6FYJ0"/>
<name>A0A1B6FYJ0_9HEMI</name>
<sequence>MTPKASPGAARGPAPMAYPMKRNEEDQNLKPAEENNPPRNYPQPIPPVYVHKQFYQAPVMVAPAQPTIRLNCQPDGTIIQQYPVAQVGNNGLRNIYPFGDPKMAEGPLIINGRTFYMDGQRLDQTLGSPYGIDNTDPIIGATFLGEDGQQYVIADPNARSSEDDSQQM</sequence>
<reference evidence="2" key="1">
    <citation type="submission" date="2015-11" db="EMBL/GenBank/DDBJ databases">
        <title>De novo transcriptome assembly of four potential Pierce s Disease insect vectors from Arizona vineyards.</title>
        <authorList>
            <person name="Tassone E.E."/>
        </authorList>
    </citation>
    <scope>NUCLEOTIDE SEQUENCE</scope>
</reference>
<feature type="non-terminal residue" evidence="2">
    <location>
        <position position="168"/>
    </location>
</feature>
<protein>
    <submittedName>
        <fullName evidence="2">Uncharacterized protein</fullName>
    </submittedName>
</protein>
<feature type="compositionally biased region" description="Basic and acidic residues" evidence="1">
    <location>
        <begin position="21"/>
        <end position="33"/>
    </location>
</feature>